<dbReference type="EMBL" id="FOEN01000001">
    <property type="protein sequence ID" value="SEP58243.1"/>
    <property type="molecule type" value="Genomic_DNA"/>
</dbReference>
<dbReference type="GO" id="GO:0042274">
    <property type="term" value="P:ribosomal small subunit biogenesis"/>
    <property type="evidence" value="ECO:0007669"/>
    <property type="project" value="UniProtKB-UniRule"/>
</dbReference>
<dbReference type="GO" id="GO:0005737">
    <property type="term" value="C:cytoplasm"/>
    <property type="evidence" value="ECO:0007669"/>
    <property type="project" value="UniProtKB-SubCell"/>
</dbReference>
<dbReference type="Gene3D" id="2.40.30.60">
    <property type="entry name" value="RimM"/>
    <property type="match status" value="1"/>
</dbReference>
<dbReference type="OrthoDB" id="9810331at2"/>
<keyword evidence="9" id="KW-1185">Reference proteome</keyword>
<dbReference type="SUPFAM" id="SSF50447">
    <property type="entry name" value="Translation proteins"/>
    <property type="match status" value="1"/>
</dbReference>
<dbReference type="PANTHER" id="PTHR33692:SF1">
    <property type="entry name" value="RIBOSOME MATURATION FACTOR RIMM"/>
    <property type="match status" value="1"/>
</dbReference>
<dbReference type="GO" id="GO:0006364">
    <property type="term" value="P:rRNA processing"/>
    <property type="evidence" value="ECO:0007669"/>
    <property type="project" value="UniProtKB-UniRule"/>
</dbReference>
<dbReference type="AlphaFoldDB" id="A0A1H8Z1L0"/>
<dbReference type="InterPro" id="IPR002676">
    <property type="entry name" value="RimM_N"/>
</dbReference>
<dbReference type="InterPro" id="IPR009000">
    <property type="entry name" value="Transl_B-barrel_sf"/>
</dbReference>
<evidence type="ECO:0000259" key="6">
    <source>
        <dbReference type="Pfam" id="PF01782"/>
    </source>
</evidence>
<sequence length="172" mass="19446">MDKIRIARIVNTFGIKGELKVLAETDFPEQRFAKGQTVYLINQENQLAAKIETARLHKGSYIVKFQGIEQINDVESYKGGWLAINAGQQEDLAEDAYYYHQIIGLEVLTTEGEKIGKIKDILALGSNDVWVVQRKQAKDVLIPYIDDVVKEVNLENSTVTIELMEGLMDDED</sequence>
<comment type="domain">
    <text evidence="5">The PRC barrel domain binds ribosomal protein uS19.</text>
</comment>
<comment type="subunit">
    <text evidence="5">Binds ribosomal protein uS19.</text>
</comment>
<protein>
    <recommendedName>
        <fullName evidence="5">Ribosome maturation factor RimM</fullName>
    </recommendedName>
</protein>
<dbReference type="GO" id="GO:0043022">
    <property type="term" value="F:ribosome binding"/>
    <property type="evidence" value="ECO:0007669"/>
    <property type="project" value="InterPro"/>
</dbReference>
<dbReference type="InterPro" id="IPR011961">
    <property type="entry name" value="RimM"/>
</dbReference>
<feature type="domain" description="PRC-barrel" evidence="7">
    <location>
        <begin position="94"/>
        <end position="167"/>
    </location>
</feature>
<evidence type="ECO:0000256" key="3">
    <source>
        <dbReference type="ARBA" id="ARBA00022552"/>
    </source>
</evidence>
<dbReference type="Proteomes" id="UP000198833">
    <property type="component" value="Unassembled WGS sequence"/>
</dbReference>
<feature type="domain" description="RimM N-terminal" evidence="6">
    <location>
        <begin position="6"/>
        <end position="85"/>
    </location>
</feature>
<keyword evidence="4 5" id="KW-0143">Chaperone</keyword>
<dbReference type="Gene3D" id="2.30.30.240">
    <property type="entry name" value="PRC-barrel domain"/>
    <property type="match status" value="1"/>
</dbReference>
<dbReference type="RefSeq" id="WP_092569700.1">
    <property type="nucleotide sequence ID" value="NZ_CALUDV010000004.1"/>
</dbReference>
<evidence type="ECO:0000256" key="2">
    <source>
        <dbReference type="ARBA" id="ARBA00022517"/>
    </source>
</evidence>
<accession>A0A1H8Z1L0</accession>
<evidence type="ECO:0000313" key="9">
    <source>
        <dbReference type="Proteomes" id="UP000198833"/>
    </source>
</evidence>
<dbReference type="InterPro" id="IPR011033">
    <property type="entry name" value="PRC_barrel-like_sf"/>
</dbReference>
<reference evidence="8 9" key="1">
    <citation type="submission" date="2016-10" db="EMBL/GenBank/DDBJ databases">
        <authorList>
            <person name="de Groot N.N."/>
        </authorList>
    </citation>
    <scope>NUCLEOTIDE SEQUENCE [LARGE SCALE GENOMIC DNA]</scope>
    <source>
        <strain evidence="8 9">DSM 15695</strain>
    </source>
</reference>
<gene>
    <name evidence="5" type="primary">rimM</name>
    <name evidence="8" type="ORF">SAMN04488558_101113</name>
</gene>
<dbReference type="PANTHER" id="PTHR33692">
    <property type="entry name" value="RIBOSOME MATURATION FACTOR RIMM"/>
    <property type="match status" value="1"/>
</dbReference>
<evidence type="ECO:0000313" key="8">
    <source>
        <dbReference type="EMBL" id="SEP58243.1"/>
    </source>
</evidence>
<evidence type="ECO:0000256" key="4">
    <source>
        <dbReference type="ARBA" id="ARBA00023186"/>
    </source>
</evidence>
<dbReference type="Pfam" id="PF01782">
    <property type="entry name" value="RimM"/>
    <property type="match status" value="1"/>
</dbReference>
<evidence type="ECO:0000259" key="7">
    <source>
        <dbReference type="Pfam" id="PF05239"/>
    </source>
</evidence>
<dbReference type="HAMAP" id="MF_00014">
    <property type="entry name" value="Ribosome_mat_RimM"/>
    <property type="match status" value="1"/>
</dbReference>
<comment type="similarity">
    <text evidence="5">Belongs to the RimM family.</text>
</comment>
<dbReference type="InterPro" id="IPR027275">
    <property type="entry name" value="PRC-brl_dom"/>
</dbReference>
<dbReference type="STRING" id="89093.SAMN04488558_101113"/>
<dbReference type="Pfam" id="PF05239">
    <property type="entry name" value="PRC"/>
    <property type="match status" value="1"/>
</dbReference>
<proteinExistence type="inferred from homology"/>
<evidence type="ECO:0000256" key="5">
    <source>
        <dbReference type="HAMAP-Rule" id="MF_00014"/>
    </source>
</evidence>
<dbReference type="NCBIfam" id="TIGR02273">
    <property type="entry name" value="16S_RimM"/>
    <property type="match status" value="1"/>
</dbReference>
<dbReference type="GO" id="GO:0005840">
    <property type="term" value="C:ribosome"/>
    <property type="evidence" value="ECO:0007669"/>
    <property type="project" value="InterPro"/>
</dbReference>
<organism evidence="8 9">
    <name type="scientific">Ignavigranum ruoffiae</name>
    <dbReference type="NCBI Taxonomy" id="89093"/>
    <lineage>
        <taxon>Bacteria</taxon>
        <taxon>Bacillati</taxon>
        <taxon>Bacillota</taxon>
        <taxon>Bacilli</taxon>
        <taxon>Lactobacillales</taxon>
        <taxon>Aerococcaceae</taxon>
        <taxon>Ignavigranum</taxon>
    </lineage>
</organism>
<dbReference type="SUPFAM" id="SSF50346">
    <property type="entry name" value="PRC-barrel domain"/>
    <property type="match status" value="1"/>
</dbReference>
<dbReference type="InterPro" id="IPR036976">
    <property type="entry name" value="RimM_N_sf"/>
</dbReference>
<comment type="subcellular location">
    <subcellularLocation>
        <location evidence="5">Cytoplasm</location>
    </subcellularLocation>
</comment>
<keyword evidence="2 5" id="KW-0690">Ribosome biogenesis</keyword>
<name>A0A1H8Z1L0_9LACT</name>
<keyword evidence="1 5" id="KW-0963">Cytoplasm</keyword>
<keyword evidence="3 5" id="KW-0698">rRNA processing</keyword>
<comment type="function">
    <text evidence="5">An accessory protein needed during the final step in the assembly of 30S ribosomal subunit, possibly for assembly of the head region. Essential for efficient processing of 16S rRNA. May be needed both before and after RbfA during the maturation of 16S rRNA. It has affinity for free ribosomal 30S subunits but not for 70S ribosomes.</text>
</comment>
<evidence type="ECO:0000256" key="1">
    <source>
        <dbReference type="ARBA" id="ARBA00022490"/>
    </source>
</evidence>